<dbReference type="STRING" id="282683.SAMN04488105_102260"/>
<protein>
    <submittedName>
        <fullName evidence="2">Amidase</fullName>
    </submittedName>
</protein>
<dbReference type="Pfam" id="PF01425">
    <property type="entry name" value="Amidase"/>
    <property type="match status" value="1"/>
</dbReference>
<organism evidence="2 3">
    <name type="scientific">Salipiger thiooxidans</name>
    <dbReference type="NCBI Taxonomy" id="282683"/>
    <lineage>
        <taxon>Bacteria</taxon>
        <taxon>Pseudomonadati</taxon>
        <taxon>Pseudomonadota</taxon>
        <taxon>Alphaproteobacteria</taxon>
        <taxon>Rhodobacterales</taxon>
        <taxon>Roseobacteraceae</taxon>
        <taxon>Salipiger</taxon>
    </lineage>
</organism>
<dbReference type="InterPro" id="IPR000120">
    <property type="entry name" value="Amidase"/>
</dbReference>
<feature type="domain" description="Amidase" evidence="1">
    <location>
        <begin position="32"/>
        <end position="455"/>
    </location>
</feature>
<reference evidence="3" key="1">
    <citation type="submission" date="2016-10" db="EMBL/GenBank/DDBJ databases">
        <authorList>
            <person name="Varghese N."/>
            <person name="Submissions S."/>
        </authorList>
    </citation>
    <scope>NUCLEOTIDE SEQUENCE [LARGE SCALE GENOMIC DNA]</scope>
    <source>
        <strain evidence="3">DSM 10146</strain>
    </source>
</reference>
<accession>A0A1G7BM99</accession>
<proteinExistence type="predicted"/>
<evidence type="ECO:0000313" key="3">
    <source>
        <dbReference type="Proteomes" id="UP000198994"/>
    </source>
</evidence>
<name>A0A1G7BM99_9RHOB</name>
<dbReference type="Proteomes" id="UP000198994">
    <property type="component" value="Unassembled WGS sequence"/>
</dbReference>
<dbReference type="InterPro" id="IPR036928">
    <property type="entry name" value="AS_sf"/>
</dbReference>
<dbReference type="InterPro" id="IPR023631">
    <property type="entry name" value="Amidase_dom"/>
</dbReference>
<dbReference type="AlphaFoldDB" id="A0A1G7BM99"/>
<dbReference type="PANTHER" id="PTHR11895">
    <property type="entry name" value="TRANSAMIDASE"/>
    <property type="match status" value="1"/>
</dbReference>
<dbReference type="RefSeq" id="WP_089955482.1">
    <property type="nucleotide sequence ID" value="NZ_FNAV01000002.1"/>
</dbReference>
<dbReference type="OrthoDB" id="9777859at2"/>
<evidence type="ECO:0000313" key="2">
    <source>
        <dbReference type="EMBL" id="SDE28057.1"/>
    </source>
</evidence>
<dbReference type="Gene3D" id="3.90.1300.10">
    <property type="entry name" value="Amidase signature (AS) domain"/>
    <property type="match status" value="1"/>
</dbReference>
<dbReference type="GO" id="GO:0003824">
    <property type="term" value="F:catalytic activity"/>
    <property type="evidence" value="ECO:0007669"/>
    <property type="project" value="InterPro"/>
</dbReference>
<dbReference type="PANTHER" id="PTHR11895:SF76">
    <property type="entry name" value="INDOLEACETAMIDE HYDROLASE"/>
    <property type="match status" value="1"/>
</dbReference>
<dbReference type="SUPFAM" id="SSF75304">
    <property type="entry name" value="Amidase signature (AS) enzymes"/>
    <property type="match status" value="1"/>
</dbReference>
<dbReference type="NCBIfam" id="NF005686">
    <property type="entry name" value="PRK07486.1"/>
    <property type="match status" value="1"/>
</dbReference>
<gene>
    <name evidence="2" type="ORF">SAMN04488105_102260</name>
</gene>
<evidence type="ECO:0000259" key="1">
    <source>
        <dbReference type="Pfam" id="PF01425"/>
    </source>
</evidence>
<sequence>MTETPTALSLTDRDAVSLVSDLSSGALSPVALMTAVLDRIEAVNPQVNAIVSLRPRDELLAEARAVDATPGGPLAGLPIAVKDLVATKGLRTTWGSPLFADFIPAADDLVASRLRAAGAIIIGKTNTPEWGHGSHSFNPVHGPTRNPYDLGRSAGGSSGGAGAALAARMLPLADGSDMMGSLRNPAAFNNVYGFRPSWGLVPKDAEGDTFLSTLATEGPMGRSPRDVALLLSVLAGPNPEVPFCRPAEDYTARFGDSLRGKRIGWLGNWGGAYATEPGILETCEAALAVFEEFGAIVEPLAPPFPAEKLWSSWTTLRAGLNAGAKRAFATDPDKRALTKPESLWEIDQGMTLSAEAFYEASKLRSAWYKRAARTFERFDALALPSAQVWPFPVDWRWPQDIAGRKMDTYHRWMEVVVPVSLAGLPCLGLPAGFSASGLPMGMQLFGPTGSDAAILAMGDAYHAATDWPNRRPPVL</sequence>
<keyword evidence="3" id="KW-1185">Reference proteome</keyword>
<dbReference type="EMBL" id="FNAV01000002">
    <property type="protein sequence ID" value="SDE28057.1"/>
    <property type="molecule type" value="Genomic_DNA"/>
</dbReference>